<dbReference type="AlphaFoldDB" id="A0A8H3P932"/>
<name>A0A8H3P932_9EURO</name>
<organism evidence="1 2">
    <name type="scientific">Aspergillus udagawae</name>
    <dbReference type="NCBI Taxonomy" id="91492"/>
    <lineage>
        <taxon>Eukaryota</taxon>
        <taxon>Fungi</taxon>
        <taxon>Dikarya</taxon>
        <taxon>Ascomycota</taxon>
        <taxon>Pezizomycotina</taxon>
        <taxon>Eurotiomycetes</taxon>
        <taxon>Eurotiomycetidae</taxon>
        <taxon>Eurotiales</taxon>
        <taxon>Aspergillaceae</taxon>
        <taxon>Aspergillus</taxon>
        <taxon>Aspergillus subgen. Fumigati</taxon>
    </lineage>
</organism>
<sequence>MSPIELLPNNLQDERPAIRNESLFVLSRCMRACRTLYMLTTGLEEAIEADEAGATKARV</sequence>
<accession>A0A8H3P932</accession>
<reference evidence="1 2" key="1">
    <citation type="submission" date="2020-01" db="EMBL/GenBank/DDBJ databases">
        <title>Draft genome sequence of Aspergillus udagawae IFM 46972.</title>
        <authorList>
            <person name="Takahashi H."/>
            <person name="Yaguchi T."/>
        </authorList>
    </citation>
    <scope>NUCLEOTIDE SEQUENCE [LARGE SCALE GENOMIC DNA]</scope>
    <source>
        <strain evidence="1 2">IFM 46972</strain>
    </source>
</reference>
<evidence type="ECO:0000313" key="1">
    <source>
        <dbReference type="EMBL" id="GFF48084.1"/>
    </source>
</evidence>
<dbReference type="EMBL" id="BLKC01000072">
    <property type="protein sequence ID" value="GFF48084.1"/>
    <property type="molecule type" value="Genomic_DNA"/>
</dbReference>
<comment type="caution">
    <text evidence="1">The sequence shown here is derived from an EMBL/GenBank/DDBJ whole genome shotgun (WGS) entry which is preliminary data.</text>
</comment>
<proteinExistence type="predicted"/>
<dbReference type="Proteomes" id="UP000465221">
    <property type="component" value="Unassembled WGS sequence"/>
</dbReference>
<evidence type="ECO:0000313" key="2">
    <source>
        <dbReference type="Proteomes" id="UP000465221"/>
    </source>
</evidence>
<protein>
    <submittedName>
        <fullName evidence="1">Uncharacterized protein</fullName>
    </submittedName>
</protein>
<gene>
    <name evidence="1" type="ORF">IFM46972_08461</name>
</gene>